<dbReference type="STRING" id="1262450.S3CCC8"/>
<sequence>MDLHRNISVKRPAPHPLSLPDAGQSFPSASAPMPERLRPPHPLQSNGPQQDFDAHHAGSPHEVPIVSENMFDDKQMATNNRSPFHPSGEKHDGGDKPVKRRMRGITSCLECRRRKMKCGRTQPCDHCHKSGRVCIYLGDRLDPDSQGKITEIKEKVSSLELQLQKSVVHQRIGSGLLGSEVPAYSLDPAESGLEISHMVTSDLIYDNAGDDNDLDDDEDDDEATNDMIDLGFKVGRMRMTERIGGLNRPRLAEEINVALSGKPGSFAFDLPPPEKHPGIPSHMFQSTAQGDIGSDCIGDDDDVADSDMNSAGSVPDFLRPSTDYIAPSSSALFGHLTAVPPVLRLLPAQHICDFLVKTYFTNVHPIASCLHQPTFEQQFREFLILVGRGRQPRRPRQALVFAVLFAGVVATDADDLAEQFDVYKGELVELVKFGVEASLGRANLLRTTSVEAMQSFVIYLVALCRDEVSRSHSILVGAAIRMAECMALHRDGSAFGLTSLETHVRRLIWHQLCFLDIRTCEAQGPRPTIHREDYDTFLPYNCNDEDLTLETDTATFSPKQSWSASFLIVLRFEVNEIMRVIWFERFKLERRKSHLTLVMAKIDKFCQRLNQKYEGYLDDSSPIKRYTKLVKELFICRMHVMVLHPYHSNTNNPLSERLHSSLIQSGIRIIEIGIELETNPQYAQWRWYLGAFMQYQIALLLATEAFHGQSTSEAGRISRCLDYVFDTEPSQGLHDKAQGILYEVMQKSATYCEFRKLRAPIATKQAVPQAQLAQSTPAISRSNTLLPDNTPTPHRDIADVCMVKNEAISPVAPSLLRFSPGSAPCVPHGSYPVHFPLPSQQFAQQHDDSLVHPLQQTAQNHQHLPQAKPLNQQHHLHHQTHQQHRQGQGQHQHQHQQMQYHGATGNGSEDVSRRITQTDATSLLSTEQHTMYAFGPHGQITAGPMVIPPAAPGSNMVFSGVANGEALWGPPQVDDLNAMIPKNT</sequence>
<accession>S3CCC8</accession>
<dbReference type="SMART" id="SM00066">
    <property type="entry name" value="GAL4"/>
    <property type="match status" value="1"/>
</dbReference>
<keyword evidence="2" id="KW-0479">Metal-binding</keyword>
<dbReference type="eggNOG" id="ENOG502REJ9">
    <property type="taxonomic scope" value="Eukaryota"/>
</dbReference>
<dbReference type="InterPro" id="IPR036864">
    <property type="entry name" value="Zn2-C6_fun-type_DNA-bd_sf"/>
</dbReference>
<dbReference type="EMBL" id="KE148163">
    <property type="protein sequence ID" value="EPE03968.1"/>
    <property type="molecule type" value="Genomic_DNA"/>
</dbReference>
<dbReference type="OrthoDB" id="424974at2759"/>
<dbReference type="PROSITE" id="PS50048">
    <property type="entry name" value="ZN2_CY6_FUNGAL_2"/>
    <property type="match status" value="1"/>
</dbReference>
<proteinExistence type="predicted"/>
<dbReference type="GO" id="GO:0000981">
    <property type="term" value="F:DNA-binding transcription factor activity, RNA polymerase II-specific"/>
    <property type="evidence" value="ECO:0007669"/>
    <property type="project" value="InterPro"/>
</dbReference>
<evidence type="ECO:0000313" key="6">
    <source>
        <dbReference type="EMBL" id="EPE03968.1"/>
    </source>
</evidence>
<dbReference type="CDD" id="cd12148">
    <property type="entry name" value="fungal_TF_MHR"/>
    <property type="match status" value="1"/>
</dbReference>
<gene>
    <name evidence="6" type="ORF">F503_04816</name>
</gene>
<feature type="compositionally biased region" description="Low complexity" evidence="4">
    <location>
        <begin position="885"/>
        <end position="902"/>
    </location>
</feature>
<dbReference type="VEuPathDB" id="FungiDB:F503_04816"/>
<protein>
    <submittedName>
        <fullName evidence="6">Fungal specific transcription factor domain-containing protein</fullName>
    </submittedName>
</protein>
<comment type="subcellular location">
    <subcellularLocation>
        <location evidence="1">Nucleus</location>
    </subcellularLocation>
</comment>
<dbReference type="GO" id="GO:0005634">
    <property type="term" value="C:nucleus"/>
    <property type="evidence" value="ECO:0007669"/>
    <property type="project" value="UniProtKB-SubCell"/>
</dbReference>
<feature type="compositionally biased region" description="Basic residues" evidence="4">
    <location>
        <begin position="874"/>
        <end position="884"/>
    </location>
</feature>
<dbReference type="InterPro" id="IPR001138">
    <property type="entry name" value="Zn2Cys6_DnaBD"/>
</dbReference>
<keyword evidence="7" id="KW-1185">Reference proteome</keyword>
<dbReference type="Gene3D" id="4.10.240.10">
    <property type="entry name" value="Zn(2)-C6 fungal-type DNA-binding domain"/>
    <property type="match status" value="1"/>
</dbReference>
<feature type="domain" description="Zn(2)-C6 fungal-type" evidence="5">
    <location>
        <begin position="107"/>
        <end position="136"/>
    </location>
</feature>
<dbReference type="Proteomes" id="UP000016923">
    <property type="component" value="Unassembled WGS sequence"/>
</dbReference>
<keyword evidence="3" id="KW-0539">Nucleus</keyword>
<dbReference type="GO" id="GO:0006351">
    <property type="term" value="P:DNA-templated transcription"/>
    <property type="evidence" value="ECO:0007669"/>
    <property type="project" value="InterPro"/>
</dbReference>
<evidence type="ECO:0000256" key="4">
    <source>
        <dbReference type="SAM" id="MobiDB-lite"/>
    </source>
</evidence>
<evidence type="ECO:0000259" key="5">
    <source>
        <dbReference type="PROSITE" id="PS50048"/>
    </source>
</evidence>
<dbReference type="AlphaFoldDB" id="S3CCC8"/>
<dbReference type="GO" id="GO:0003677">
    <property type="term" value="F:DNA binding"/>
    <property type="evidence" value="ECO:0007669"/>
    <property type="project" value="InterPro"/>
</dbReference>
<dbReference type="CDD" id="cd00067">
    <property type="entry name" value="GAL4"/>
    <property type="match status" value="1"/>
</dbReference>
<dbReference type="HOGENOM" id="CLU_004083_9_0_1"/>
<dbReference type="Pfam" id="PF00172">
    <property type="entry name" value="Zn_clus"/>
    <property type="match status" value="1"/>
</dbReference>
<evidence type="ECO:0000256" key="1">
    <source>
        <dbReference type="ARBA" id="ARBA00004123"/>
    </source>
</evidence>
<name>S3CCC8_OPHP1</name>
<dbReference type="SMART" id="SM00906">
    <property type="entry name" value="Fungal_trans"/>
    <property type="match status" value="1"/>
</dbReference>
<dbReference type="InterPro" id="IPR007219">
    <property type="entry name" value="XnlR_reg_dom"/>
</dbReference>
<dbReference type="PANTHER" id="PTHR31001:SF40">
    <property type="entry name" value="ZN(II)2CYS6 TRANSCRIPTION FACTOR (EUROFUNG)"/>
    <property type="match status" value="1"/>
</dbReference>
<evidence type="ECO:0000256" key="2">
    <source>
        <dbReference type="ARBA" id="ARBA00022723"/>
    </source>
</evidence>
<feature type="compositionally biased region" description="Basic and acidic residues" evidence="4">
    <location>
        <begin position="87"/>
        <end position="97"/>
    </location>
</feature>
<feature type="region of interest" description="Disordered" evidence="4">
    <location>
        <begin position="76"/>
        <end position="99"/>
    </location>
</feature>
<evidence type="ECO:0000313" key="7">
    <source>
        <dbReference type="Proteomes" id="UP000016923"/>
    </source>
</evidence>
<feature type="region of interest" description="Disordered" evidence="4">
    <location>
        <begin position="1"/>
        <end position="60"/>
    </location>
</feature>
<dbReference type="PANTHER" id="PTHR31001">
    <property type="entry name" value="UNCHARACTERIZED TRANSCRIPTIONAL REGULATORY PROTEIN"/>
    <property type="match status" value="1"/>
</dbReference>
<dbReference type="Pfam" id="PF04082">
    <property type="entry name" value="Fungal_trans"/>
    <property type="match status" value="1"/>
</dbReference>
<dbReference type="InterPro" id="IPR050613">
    <property type="entry name" value="Sec_Metabolite_Reg"/>
</dbReference>
<dbReference type="SUPFAM" id="SSF57701">
    <property type="entry name" value="Zn2/Cys6 DNA-binding domain"/>
    <property type="match status" value="1"/>
</dbReference>
<dbReference type="GO" id="GO:0008270">
    <property type="term" value="F:zinc ion binding"/>
    <property type="evidence" value="ECO:0007669"/>
    <property type="project" value="InterPro"/>
</dbReference>
<organism evidence="6 7">
    <name type="scientific">Ophiostoma piceae (strain UAMH 11346)</name>
    <name type="common">Sap stain fungus</name>
    <dbReference type="NCBI Taxonomy" id="1262450"/>
    <lineage>
        <taxon>Eukaryota</taxon>
        <taxon>Fungi</taxon>
        <taxon>Dikarya</taxon>
        <taxon>Ascomycota</taxon>
        <taxon>Pezizomycotina</taxon>
        <taxon>Sordariomycetes</taxon>
        <taxon>Sordariomycetidae</taxon>
        <taxon>Ophiostomatales</taxon>
        <taxon>Ophiostomataceae</taxon>
        <taxon>Ophiostoma</taxon>
    </lineage>
</organism>
<dbReference type="OMA" id="NRMITSC"/>
<feature type="region of interest" description="Disordered" evidence="4">
    <location>
        <begin position="772"/>
        <end position="792"/>
    </location>
</feature>
<dbReference type="PROSITE" id="PS00463">
    <property type="entry name" value="ZN2_CY6_FUNGAL_1"/>
    <property type="match status" value="1"/>
</dbReference>
<feature type="region of interest" description="Disordered" evidence="4">
    <location>
        <begin position="872"/>
        <end position="912"/>
    </location>
</feature>
<evidence type="ECO:0000256" key="3">
    <source>
        <dbReference type="ARBA" id="ARBA00023242"/>
    </source>
</evidence>
<reference evidence="6 7" key="1">
    <citation type="journal article" date="2013" name="BMC Genomics">
        <title>The genome and transcriptome of the pine saprophyte Ophiostoma piceae, and a comparison with the bark beetle-associated pine pathogen Grosmannia clavigera.</title>
        <authorList>
            <person name="Haridas S."/>
            <person name="Wang Y."/>
            <person name="Lim L."/>
            <person name="Massoumi Alamouti S."/>
            <person name="Jackman S."/>
            <person name="Docking R."/>
            <person name="Robertson G."/>
            <person name="Birol I."/>
            <person name="Bohlmann J."/>
            <person name="Breuil C."/>
        </authorList>
    </citation>
    <scope>NUCLEOTIDE SEQUENCE [LARGE SCALE GENOMIC DNA]</scope>
    <source>
        <strain evidence="6 7">UAMH 11346</strain>
    </source>
</reference>